<dbReference type="SUPFAM" id="SSF51735">
    <property type="entry name" value="NAD(P)-binding Rossmann-fold domains"/>
    <property type="match status" value="1"/>
</dbReference>
<gene>
    <name evidence="4" type="ORF">Poli38472_007578</name>
</gene>
<dbReference type="PRINTS" id="PR00080">
    <property type="entry name" value="SDRFAMILY"/>
</dbReference>
<evidence type="ECO:0000256" key="1">
    <source>
        <dbReference type="ARBA" id="ARBA00006484"/>
    </source>
</evidence>
<dbReference type="Gene3D" id="3.40.50.720">
    <property type="entry name" value="NAD(P)-binding Rossmann-like Domain"/>
    <property type="match status" value="1"/>
</dbReference>
<dbReference type="PROSITE" id="PS00061">
    <property type="entry name" value="ADH_SHORT"/>
    <property type="match status" value="1"/>
</dbReference>
<dbReference type="PRINTS" id="PR00081">
    <property type="entry name" value="GDHRDH"/>
</dbReference>
<keyword evidence="2" id="KW-0560">Oxidoreductase</keyword>
<dbReference type="OrthoDB" id="1393670at2759"/>
<evidence type="ECO:0008006" key="6">
    <source>
        <dbReference type="Google" id="ProtNLM"/>
    </source>
</evidence>
<dbReference type="PANTHER" id="PTHR43976:SF16">
    <property type="entry name" value="SHORT-CHAIN DEHYDROGENASE_REDUCTASE FAMILY PROTEIN"/>
    <property type="match status" value="1"/>
</dbReference>
<dbReference type="Pfam" id="PF00106">
    <property type="entry name" value="adh_short"/>
    <property type="match status" value="1"/>
</dbReference>
<dbReference type="CDD" id="cd05374">
    <property type="entry name" value="17beta-HSD-like_SDR_c"/>
    <property type="match status" value="1"/>
</dbReference>
<dbReference type="GO" id="GO:0016491">
    <property type="term" value="F:oxidoreductase activity"/>
    <property type="evidence" value="ECO:0007669"/>
    <property type="project" value="UniProtKB-KW"/>
</dbReference>
<evidence type="ECO:0000256" key="2">
    <source>
        <dbReference type="ARBA" id="ARBA00023002"/>
    </source>
</evidence>
<comment type="caution">
    <text evidence="4">The sequence shown here is derived from an EMBL/GenBank/DDBJ whole genome shotgun (WGS) entry which is preliminary data.</text>
</comment>
<organism evidence="4 5">
    <name type="scientific">Pythium oligandrum</name>
    <name type="common">Mycoparasitic fungus</name>
    <dbReference type="NCBI Taxonomy" id="41045"/>
    <lineage>
        <taxon>Eukaryota</taxon>
        <taxon>Sar</taxon>
        <taxon>Stramenopiles</taxon>
        <taxon>Oomycota</taxon>
        <taxon>Peronosporomycetes</taxon>
        <taxon>Pythiales</taxon>
        <taxon>Pythiaceae</taxon>
        <taxon>Pythium</taxon>
    </lineage>
</organism>
<dbReference type="InterPro" id="IPR002347">
    <property type="entry name" value="SDR_fam"/>
</dbReference>
<sequence>MSSSSNVWLITGCSSGLGRELAIAARKRGDLVIATARKVETLEDLKKLGCETLALDISASEDEIKRVVDTAHALFGRIDVLVNNAGYTIFGAVEEANDKDVLEMFDTNVFGHLRVTRAVLPYLRKKRSGTIVFIGSGAGYTAFPINGVYGAAKFAIAGISQSLAQEVAHLGIEVTVVDLGMFRTNILSHERGFTGSIEDYAPVKKTLQEQMDAGIGAPPSDPAKGAQALVEAVTKTGRCVGRTLPRRMPLGGGVLSFMDAELAAREAEKKEWADFTEVEAFAFDP</sequence>
<dbReference type="InterPro" id="IPR020904">
    <property type="entry name" value="Sc_DH/Rdtase_CS"/>
</dbReference>
<evidence type="ECO:0000313" key="5">
    <source>
        <dbReference type="Proteomes" id="UP000794436"/>
    </source>
</evidence>
<evidence type="ECO:0000313" key="4">
    <source>
        <dbReference type="EMBL" id="TMW67906.1"/>
    </source>
</evidence>
<evidence type="ECO:0000256" key="3">
    <source>
        <dbReference type="RuleBase" id="RU000363"/>
    </source>
</evidence>
<proteinExistence type="inferred from homology"/>
<protein>
    <recommendedName>
        <fullName evidence="6">NAD(P)-binding protein</fullName>
    </recommendedName>
</protein>
<comment type="similarity">
    <text evidence="1 3">Belongs to the short-chain dehydrogenases/reductases (SDR) family.</text>
</comment>
<keyword evidence="5" id="KW-1185">Reference proteome</keyword>
<name>A0A8K1FM66_PYTOL</name>
<reference evidence="4" key="1">
    <citation type="submission" date="2019-03" db="EMBL/GenBank/DDBJ databases">
        <title>Long read genome sequence of the mycoparasitic Pythium oligandrum ATCC 38472 isolated from sugarbeet rhizosphere.</title>
        <authorList>
            <person name="Gaulin E."/>
        </authorList>
    </citation>
    <scope>NUCLEOTIDE SEQUENCE</scope>
    <source>
        <strain evidence="4">ATCC 38472_TT</strain>
    </source>
</reference>
<dbReference type="AlphaFoldDB" id="A0A8K1FM66"/>
<accession>A0A8K1FM66</accession>
<dbReference type="Proteomes" id="UP000794436">
    <property type="component" value="Unassembled WGS sequence"/>
</dbReference>
<dbReference type="InterPro" id="IPR051911">
    <property type="entry name" value="SDR_oxidoreductase"/>
</dbReference>
<dbReference type="PANTHER" id="PTHR43976">
    <property type="entry name" value="SHORT CHAIN DEHYDROGENASE"/>
    <property type="match status" value="1"/>
</dbReference>
<dbReference type="EMBL" id="SPLM01000003">
    <property type="protein sequence ID" value="TMW67906.1"/>
    <property type="molecule type" value="Genomic_DNA"/>
</dbReference>
<dbReference type="InterPro" id="IPR036291">
    <property type="entry name" value="NAD(P)-bd_dom_sf"/>
</dbReference>